<organism evidence="2 3">
    <name type="scientific">Chiloscyllium punctatum</name>
    <name type="common">Brownbanded bambooshark</name>
    <name type="synonym">Hemiscyllium punctatum</name>
    <dbReference type="NCBI Taxonomy" id="137246"/>
    <lineage>
        <taxon>Eukaryota</taxon>
        <taxon>Metazoa</taxon>
        <taxon>Chordata</taxon>
        <taxon>Craniata</taxon>
        <taxon>Vertebrata</taxon>
        <taxon>Chondrichthyes</taxon>
        <taxon>Elasmobranchii</taxon>
        <taxon>Galeomorphii</taxon>
        <taxon>Galeoidea</taxon>
        <taxon>Orectolobiformes</taxon>
        <taxon>Hemiscylliidae</taxon>
        <taxon>Chiloscyllium</taxon>
    </lineage>
</organism>
<evidence type="ECO:0000313" key="2">
    <source>
        <dbReference type="EMBL" id="GCC38473.1"/>
    </source>
</evidence>
<keyword evidence="3" id="KW-1185">Reference proteome</keyword>
<dbReference type="Proteomes" id="UP000287033">
    <property type="component" value="Unassembled WGS sequence"/>
</dbReference>
<protein>
    <submittedName>
        <fullName evidence="2">Uncharacterized protein</fullName>
    </submittedName>
</protein>
<dbReference type="EMBL" id="BEZZ01001190">
    <property type="protein sequence ID" value="GCC38473.1"/>
    <property type="molecule type" value="Genomic_DNA"/>
</dbReference>
<evidence type="ECO:0000256" key="1">
    <source>
        <dbReference type="SAM" id="MobiDB-lite"/>
    </source>
</evidence>
<dbReference type="AlphaFoldDB" id="A0A401T724"/>
<sequence length="140" mass="15185">MRRERAQPNALHLLVASTEVQLARGGGEGCGAGRGSPAPAPPPRTLGTRAARGDDVSAVAGHLRQKGRPPRDAPVPLRGESEPVIVSACYCFCQVQHLPVIHTHTKQKEENRIELLFPSLSLPTKIHSFFEKISDVWLQG</sequence>
<feature type="region of interest" description="Disordered" evidence="1">
    <location>
        <begin position="24"/>
        <end position="52"/>
    </location>
</feature>
<gene>
    <name evidence="2" type="ORF">chiPu_0016987</name>
</gene>
<feature type="compositionally biased region" description="Gly residues" evidence="1">
    <location>
        <begin position="24"/>
        <end position="34"/>
    </location>
</feature>
<name>A0A401T724_CHIPU</name>
<proteinExistence type="predicted"/>
<evidence type="ECO:0000313" key="3">
    <source>
        <dbReference type="Proteomes" id="UP000287033"/>
    </source>
</evidence>
<accession>A0A401T724</accession>
<reference evidence="2 3" key="1">
    <citation type="journal article" date="2018" name="Nat. Ecol. Evol.">
        <title>Shark genomes provide insights into elasmobranch evolution and the origin of vertebrates.</title>
        <authorList>
            <person name="Hara Y"/>
            <person name="Yamaguchi K"/>
            <person name="Onimaru K"/>
            <person name="Kadota M"/>
            <person name="Koyanagi M"/>
            <person name="Keeley SD"/>
            <person name="Tatsumi K"/>
            <person name="Tanaka K"/>
            <person name="Motone F"/>
            <person name="Kageyama Y"/>
            <person name="Nozu R"/>
            <person name="Adachi N"/>
            <person name="Nishimura O"/>
            <person name="Nakagawa R"/>
            <person name="Tanegashima C"/>
            <person name="Kiyatake I"/>
            <person name="Matsumoto R"/>
            <person name="Murakumo K"/>
            <person name="Nishida K"/>
            <person name="Terakita A"/>
            <person name="Kuratani S"/>
            <person name="Sato K"/>
            <person name="Hyodo S Kuraku.S."/>
        </authorList>
    </citation>
    <scope>NUCLEOTIDE SEQUENCE [LARGE SCALE GENOMIC DNA]</scope>
</reference>
<comment type="caution">
    <text evidence="2">The sequence shown here is derived from an EMBL/GenBank/DDBJ whole genome shotgun (WGS) entry which is preliminary data.</text>
</comment>